<dbReference type="Gene3D" id="3.10.620.30">
    <property type="match status" value="1"/>
</dbReference>
<sequence length="846" mass="96854">MIYGGKDMKKVSRHMKLFLGLVVFIACICLVKMKMFAADSLTVGEDYLKSNMEMSLYDRLGRSEIELNEPACRIYDAIAKKIDVIDLSDLELKKDDIKPYWEEAISLDPLIEESYNGIKYTRVFTSQDKLLRLKIKYGVSEKEEFFERYQKLQSAVLGYLDKVENGNSEAEKVVYLHNMLAENVVYAKKLSDETYESTAYTAYGALVNGSAVCDGYTYAFDLISKYVGLDAMRVSNQENTHAWNAVKIGGEWYFVDVMCDDPYIAGEDREGIFRYERLLRTESELRASSDLYSGEFKYEKYIDNFGYKFSNMPTGTNSVQAYDNGYWYVVGNDGKSINKLDIYGNFVENIVLLEDGNISAMSIHNNRIYLTNKRTLLIYNTTLKTFIPMSYTPADYLFCYAVYLKNDTKLVLYYLNSETNFVAEEHDLSERLEVGFIKNKDGNIYYRYDNGEYATGVVDIKGEEYYFAADGCMKTGYRKIGNKRYYFDPESGKSMTGVYNTGSYVFDFQGKGEVAKGLTEVDGELYYFHPQDGNAMKGLRIINGKKYYFDAKSYKAVEGFMKIGNYTYYFSPDTKEALKGLVEAEGEEYYFDADGCMKMGYRKIGNKRYYFDPESGKSTTGVYNTGSYVFDFLGKGEVAKGLTEVDGELYYFHPQDGNAMKGLRIINGKKYYFDAKSYKAVEGFMKIGNYTYYFSPDTKEALKGLVEAEGEEYYFDADGCMKTGYRKIGDKRYYFDPESGKSMTGVYNTGSYVFDFLGKGEVAKGLTEVDGELYYFHPQDGNALKGLRVIGNERYYFNDIDYKAESGFVTIDSNTYYFNPITFKSVSGEVEIEGNIYRFDVNGVLK</sequence>
<organism evidence="3 4">
    <name type="scientific">Dorea longicatena</name>
    <dbReference type="NCBI Taxonomy" id="88431"/>
    <lineage>
        <taxon>Bacteria</taxon>
        <taxon>Bacillati</taxon>
        <taxon>Bacillota</taxon>
        <taxon>Clostridia</taxon>
        <taxon>Lachnospirales</taxon>
        <taxon>Lachnospiraceae</taxon>
        <taxon>Dorea</taxon>
    </lineage>
</organism>
<evidence type="ECO:0000259" key="2">
    <source>
        <dbReference type="SMART" id="SM00460"/>
    </source>
</evidence>
<feature type="domain" description="Transglutaminase-like" evidence="2">
    <location>
        <begin position="205"/>
        <end position="259"/>
    </location>
</feature>
<dbReference type="Proteomes" id="UP000284095">
    <property type="component" value="Unassembled WGS sequence"/>
</dbReference>
<keyword evidence="4" id="KW-1185">Reference proteome</keyword>
<evidence type="ECO:0000313" key="4">
    <source>
        <dbReference type="Proteomes" id="UP000284095"/>
    </source>
</evidence>
<dbReference type="Gene3D" id="2.30.30.20">
    <property type="entry name" value="Aspartate carbamoyltransferase regulatory subunit, C-terminal domain"/>
    <property type="match status" value="2"/>
</dbReference>
<dbReference type="InterPro" id="IPR038765">
    <property type="entry name" value="Papain-like_cys_pep_sf"/>
</dbReference>
<reference evidence="3 4" key="1">
    <citation type="submission" date="2018-08" db="EMBL/GenBank/DDBJ databases">
        <title>A genome reference for cultivated species of the human gut microbiota.</title>
        <authorList>
            <person name="Zou Y."/>
            <person name="Xue W."/>
            <person name="Luo G."/>
        </authorList>
    </citation>
    <scope>NUCLEOTIDE SEQUENCE [LARGE SCALE GENOMIC DNA]</scope>
    <source>
        <strain evidence="3 4">AM22-22</strain>
    </source>
</reference>
<dbReference type="EMBL" id="QRIC01000003">
    <property type="protein sequence ID" value="RHG28054.1"/>
    <property type="molecule type" value="Genomic_DNA"/>
</dbReference>
<proteinExistence type="predicted"/>
<keyword evidence="1" id="KW-0677">Repeat</keyword>
<dbReference type="SUPFAM" id="SSF54001">
    <property type="entry name" value="Cysteine proteinases"/>
    <property type="match status" value="1"/>
</dbReference>
<name>A0A414T1P2_9FIRM</name>
<protein>
    <recommendedName>
        <fullName evidence="2">Transglutaminase-like domain-containing protein</fullName>
    </recommendedName>
</protein>
<dbReference type="SMART" id="SM00460">
    <property type="entry name" value="TGc"/>
    <property type="match status" value="1"/>
</dbReference>
<comment type="caution">
    <text evidence="3">The sequence shown here is derived from an EMBL/GenBank/DDBJ whole genome shotgun (WGS) entry which is preliminary data.</text>
</comment>
<dbReference type="InterPro" id="IPR002931">
    <property type="entry name" value="Transglutaminase-like"/>
</dbReference>
<dbReference type="SUPFAM" id="SSF69360">
    <property type="entry name" value="Cell wall binding repeat"/>
    <property type="match status" value="3"/>
</dbReference>
<evidence type="ECO:0000313" key="3">
    <source>
        <dbReference type="EMBL" id="RHG28054.1"/>
    </source>
</evidence>
<dbReference type="AlphaFoldDB" id="A0A414T1P2"/>
<dbReference type="Gene3D" id="2.10.270.10">
    <property type="entry name" value="Cholin Binding"/>
    <property type="match status" value="6"/>
</dbReference>
<dbReference type="Pfam" id="PF19127">
    <property type="entry name" value="Choline_bind_3"/>
    <property type="match status" value="5"/>
</dbReference>
<dbReference type="Pfam" id="PF01841">
    <property type="entry name" value="Transglut_core"/>
    <property type="match status" value="1"/>
</dbReference>
<dbReference type="PROSITE" id="PS51257">
    <property type="entry name" value="PROKAR_LIPOPROTEIN"/>
    <property type="match status" value="1"/>
</dbReference>
<accession>A0A414T1P2</accession>
<dbReference type="Pfam" id="PF01473">
    <property type="entry name" value="Choline_bind_1"/>
    <property type="match status" value="1"/>
</dbReference>
<evidence type="ECO:0000256" key="1">
    <source>
        <dbReference type="ARBA" id="ARBA00022737"/>
    </source>
</evidence>
<dbReference type="InterPro" id="IPR018337">
    <property type="entry name" value="Cell_wall/Cho-bd_repeat"/>
</dbReference>
<gene>
    <name evidence="3" type="ORF">DW265_02630</name>
</gene>